<dbReference type="Proteomes" id="UP001564760">
    <property type="component" value="Unassembled WGS sequence"/>
</dbReference>
<proteinExistence type="predicted"/>
<evidence type="ECO:0008006" key="4">
    <source>
        <dbReference type="Google" id="ProtNLM"/>
    </source>
</evidence>
<keyword evidence="3" id="KW-1185">Reference proteome</keyword>
<protein>
    <recommendedName>
        <fullName evidence="4">PE family protein</fullName>
    </recommendedName>
</protein>
<sequence>MGRDALQVVPAELAAAAGQWRALSSQLTGVASPSPGPSFQPTTVAVNGVNAAIGVAAAAFTARTQTSAAAVTTAADGYTSQEAGAAGQMSDITQQVRMA</sequence>
<evidence type="ECO:0000313" key="2">
    <source>
        <dbReference type="EMBL" id="MEY8015190.1"/>
    </source>
</evidence>
<comment type="caution">
    <text evidence="2">The sequence shown here is derived from an EMBL/GenBank/DDBJ whole genome shotgun (WGS) entry which is preliminary data.</text>
</comment>
<dbReference type="EMBL" id="JBGEDP010000001">
    <property type="protein sequence ID" value="MEY8015190.1"/>
    <property type="molecule type" value="Genomic_DNA"/>
</dbReference>
<name>A0ABV4BYW5_9MYCO</name>
<evidence type="ECO:0000256" key="1">
    <source>
        <dbReference type="SAM" id="MobiDB-lite"/>
    </source>
</evidence>
<gene>
    <name evidence="2" type="ORF">AB8998_09285</name>
</gene>
<feature type="region of interest" description="Disordered" evidence="1">
    <location>
        <begin position="80"/>
        <end position="99"/>
    </location>
</feature>
<feature type="compositionally biased region" description="Polar residues" evidence="1">
    <location>
        <begin position="90"/>
        <end position="99"/>
    </location>
</feature>
<accession>A0ABV4BYW5</accession>
<organism evidence="2 3">
    <name type="scientific">Mycobacterium servetii</name>
    <dbReference type="NCBI Taxonomy" id="3237418"/>
    <lineage>
        <taxon>Bacteria</taxon>
        <taxon>Bacillati</taxon>
        <taxon>Actinomycetota</taxon>
        <taxon>Actinomycetes</taxon>
        <taxon>Mycobacteriales</taxon>
        <taxon>Mycobacteriaceae</taxon>
        <taxon>Mycobacterium</taxon>
    </lineage>
</organism>
<reference evidence="2 3" key="1">
    <citation type="submission" date="2024-08" db="EMBL/GenBank/DDBJ databases">
        <title>Mycobacterium servetensis sp. nov., a novel rapid-growing mycobacterial species recovered from a human patient in Zaragoza, Spain.</title>
        <authorList>
            <person name="Tristancho-Baro A.I."/>
            <person name="Buenestado-Serrano S."/>
            <person name="Garcia De Viedma D."/>
            <person name="Milagro-Beamonte A."/>
            <person name="Burillo N."/>
            <person name="Sanz S."/>
            <person name="Lopez-Calleja A.I."/>
            <person name="Penas-Utrilla D."/>
            <person name="Guardingo M."/>
            <person name="Garcia M.J."/>
            <person name="Vinuelas-Bayon J."/>
        </authorList>
    </citation>
    <scope>NUCLEOTIDE SEQUENCE [LARGE SCALE GENOMIC DNA]</scope>
    <source>
        <strain evidence="3">HUMS_12744610</strain>
    </source>
</reference>
<evidence type="ECO:0000313" key="3">
    <source>
        <dbReference type="Proteomes" id="UP001564760"/>
    </source>
</evidence>